<dbReference type="Pfam" id="PF08282">
    <property type="entry name" value="Hydrolase_3"/>
    <property type="match status" value="1"/>
</dbReference>
<dbReference type="InterPro" id="IPR036412">
    <property type="entry name" value="HAD-like_sf"/>
</dbReference>
<reference evidence="1 2" key="1">
    <citation type="submission" date="2016-04" db="EMBL/GenBank/DDBJ databases">
        <title>Draft genome sequence of Aeribacillus pallidus 8m3 from petroleum reservoir.</title>
        <authorList>
            <person name="Poltaraus A.B."/>
            <person name="Nazina T.N."/>
            <person name="Tourova T.P."/>
            <person name="Malakho S.M."/>
            <person name="Korshunova A.V."/>
            <person name="Sokolova D.S."/>
        </authorList>
    </citation>
    <scope>NUCLEOTIDE SEQUENCE [LARGE SCALE GENOMIC DNA]</scope>
    <source>
        <strain evidence="1 2">8m3</strain>
    </source>
</reference>
<dbReference type="GO" id="GO:0016791">
    <property type="term" value="F:phosphatase activity"/>
    <property type="evidence" value="ECO:0007669"/>
    <property type="project" value="TreeGrafter"/>
</dbReference>
<dbReference type="RefSeq" id="WP_063389640.1">
    <property type="nucleotide sequence ID" value="NZ_LWBR01000079.1"/>
</dbReference>
<dbReference type="InterPro" id="IPR006379">
    <property type="entry name" value="HAD-SF_hydro_IIB"/>
</dbReference>
<dbReference type="SFLD" id="SFLDG01140">
    <property type="entry name" value="C2.B:_Phosphomannomutase_and_P"/>
    <property type="match status" value="1"/>
</dbReference>
<proteinExistence type="predicted"/>
<dbReference type="NCBIfam" id="TIGR01484">
    <property type="entry name" value="HAD-SF-IIB"/>
    <property type="match status" value="1"/>
</dbReference>
<protein>
    <recommendedName>
        <fullName evidence="3">Cof-type HAD-IIB family hydrolase</fullName>
    </recommendedName>
</protein>
<dbReference type="GO" id="GO:0005829">
    <property type="term" value="C:cytosol"/>
    <property type="evidence" value="ECO:0007669"/>
    <property type="project" value="TreeGrafter"/>
</dbReference>
<dbReference type="OrthoDB" id="9810101at2"/>
<dbReference type="CDD" id="cd07517">
    <property type="entry name" value="HAD_HPP"/>
    <property type="match status" value="1"/>
</dbReference>
<evidence type="ECO:0000313" key="1">
    <source>
        <dbReference type="EMBL" id="KZN94614.1"/>
    </source>
</evidence>
<dbReference type="InterPro" id="IPR023214">
    <property type="entry name" value="HAD_sf"/>
</dbReference>
<accession>A0A167YW56</accession>
<dbReference type="GO" id="GO:0000287">
    <property type="term" value="F:magnesium ion binding"/>
    <property type="evidence" value="ECO:0007669"/>
    <property type="project" value="TreeGrafter"/>
</dbReference>
<dbReference type="InterPro" id="IPR000150">
    <property type="entry name" value="Cof"/>
</dbReference>
<dbReference type="Proteomes" id="UP000076476">
    <property type="component" value="Unassembled WGS sequence"/>
</dbReference>
<dbReference type="PANTHER" id="PTHR10000:SF25">
    <property type="entry name" value="PHOSPHATASE YKRA-RELATED"/>
    <property type="match status" value="1"/>
</dbReference>
<name>A0A167YW56_9BACI</name>
<dbReference type="SUPFAM" id="SSF56784">
    <property type="entry name" value="HAD-like"/>
    <property type="match status" value="1"/>
</dbReference>
<dbReference type="NCBIfam" id="TIGR00099">
    <property type="entry name" value="Cof-subfamily"/>
    <property type="match status" value="1"/>
</dbReference>
<dbReference type="Gene3D" id="3.40.50.1000">
    <property type="entry name" value="HAD superfamily/HAD-like"/>
    <property type="match status" value="1"/>
</dbReference>
<sequence length="256" mass="29061">MGKKFIFFDIDGTLLDHDKRLPESTLDAVTRLKKAGHHVAISTGRGPFMFKKLREELGIHSYVSYNGQYVVHEGEVIYENPLKVDALEQLIEATENTDYPLVFLSEEDMKANVEDHPFIHESLKSLHLSHPEYRPDYFQEKHIYQALLFCKEGEEEQFNISEEIKFVRWHQLSTDVVPKKGSKAEGIKKIMDMLGVSRQDVVAFGDGLNDIEMISFAGTGVAMGNAVSHVKKVADFVTKPVDEDGIFYAAKQLQLI</sequence>
<organism evidence="1 2">
    <name type="scientific">Aeribacillus pallidus</name>
    <dbReference type="NCBI Taxonomy" id="33936"/>
    <lineage>
        <taxon>Bacteria</taxon>
        <taxon>Bacillati</taxon>
        <taxon>Bacillota</taxon>
        <taxon>Bacilli</taxon>
        <taxon>Bacillales</taxon>
        <taxon>Bacillaceae</taxon>
        <taxon>Aeribacillus</taxon>
    </lineage>
</organism>
<dbReference type="SFLD" id="SFLDG01144">
    <property type="entry name" value="C2.B.4:_PGP_Like"/>
    <property type="match status" value="1"/>
</dbReference>
<dbReference type="SFLD" id="SFLDS00003">
    <property type="entry name" value="Haloacid_Dehalogenase"/>
    <property type="match status" value="1"/>
</dbReference>
<keyword evidence="2" id="KW-1185">Reference proteome</keyword>
<evidence type="ECO:0008006" key="3">
    <source>
        <dbReference type="Google" id="ProtNLM"/>
    </source>
</evidence>
<dbReference type="Gene3D" id="3.30.1240.10">
    <property type="match status" value="1"/>
</dbReference>
<dbReference type="AlphaFoldDB" id="A0A167YW56"/>
<dbReference type="PROSITE" id="PS01229">
    <property type="entry name" value="COF_2"/>
    <property type="match status" value="1"/>
</dbReference>
<dbReference type="EMBL" id="LWBR01000079">
    <property type="protein sequence ID" value="KZN94614.1"/>
    <property type="molecule type" value="Genomic_DNA"/>
</dbReference>
<gene>
    <name evidence="1" type="ORF">AZI98_18090</name>
</gene>
<comment type="caution">
    <text evidence="1">The sequence shown here is derived from an EMBL/GenBank/DDBJ whole genome shotgun (WGS) entry which is preliminary data.</text>
</comment>
<evidence type="ECO:0000313" key="2">
    <source>
        <dbReference type="Proteomes" id="UP000076476"/>
    </source>
</evidence>
<dbReference type="PANTHER" id="PTHR10000">
    <property type="entry name" value="PHOSPHOSERINE PHOSPHATASE"/>
    <property type="match status" value="1"/>
</dbReference>